<evidence type="ECO:0000313" key="7">
    <source>
        <dbReference type="RefSeq" id="XP_014670600.1"/>
    </source>
</evidence>
<dbReference type="GeneID" id="106811476"/>
<feature type="compositionally biased region" description="Basic and acidic residues" evidence="4">
    <location>
        <begin position="337"/>
        <end position="348"/>
    </location>
</feature>
<protein>
    <submittedName>
        <fullName evidence="7">Major facilitator superfamily domain-containing protein 4-like</fullName>
    </submittedName>
</protein>
<feature type="transmembrane region" description="Helical" evidence="5">
    <location>
        <begin position="141"/>
        <end position="158"/>
    </location>
</feature>
<keyword evidence="2 5" id="KW-1133">Transmembrane helix</keyword>
<dbReference type="Gene3D" id="1.20.1250.20">
    <property type="entry name" value="MFS general substrate transporter like domains"/>
    <property type="match status" value="1"/>
</dbReference>
<feature type="transmembrane region" description="Helical" evidence="5">
    <location>
        <begin position="230"/>
        <end position="251"/>
    </location>
</feature>
<evidence type="ECO:0000256" key="3">
    <source>
        <dbReference type="ARBA" id="ARBA00023136"/>
    </source>
</evidence>
<evidence type="ECO:0000313" key="6">
    <source>
        <dbReference type="Proteomes" id="UP000695022"/>
    </source>
</evidence>
<feature type="transmembrane region" description="Helical" evidence="5">
    <location>
        <begin position="257"/>
        <end position="279"/>
    </location>
</feature>
<feature type="region of interest" description="Disordered" evidence="4">
    <location>
        <begin position="325"/>
        <end position="361"/>
    </location>
</feature>
<sequence>MYRGRNQQTTLDRGAIVTEDRNTADTEHDFRHALPNRIASYSDFNSDFTICFKKYKKHNLLRKYPKAVEEEKPKGKKPVLAEGPTIRLWESCCMKKSGHVIAITALAALMLFLYDGMQAAFGGYIYSYGIKSIADMNQTEAAYLNACFWGTFALGRLISIPIATKLSPGFMLICNIFGCFMAMILMLAMRHDHSMLYVGTCGFGLFLSSVYPTAISLVEQYVHVTSSMASAIVVGAATGEMIFPVIVGHMFVNVGPVALLLAGNLTCFLSVFVFIAMWLTGQIAFRHKAARSGLGFIADVCCPQVADEDGLVQTRVKYYSRMSESSLDQSVDMPDSPLKDEALNEHNDPPPIATDTRPVGN</sequence>
<keyword evidence="1 5" id="KW-0812">Transmembrane</keyword>
<gene>
    <name evidence="7" type="primary">LOC106811476</name>
</gene>
<feature type="transmembrane region" description="Helical" evidence="5">
    <location>
        <begin position="170"/>
        <end position="189"/>
    </location>
</feature>
<reference evidence="7" key="1">
    <citation type="submission" date="2025-08" db="UniProtKB">
        <authorList>
            <consortium name="RefSeq"/>
        </authorList>
    </citation>
    <scope>IDENTIFICATION</scope>
</reference>
<feature type="transmembrane region" description="Helical" evidence="5">
    <location>
        <begin position="100"/>
        <end position="121"/>
    </location>
</feature>
<evidence type="ECO:0000256" key="4">
    <source>
        <dbReference type="SAM" id="MobiDB-lite"/>
    </source>
</evidence>
<evidence type="ECO:0000256" key="5">
    <source>
        <dbReference type="SAM" id="Phobius"/>
    </source>
</evidence>
<dbReference type="PANTHER" id="PTHR23121:SF10">
    <property type="entry name" value="MAJOR FACILITATOR SUPERFAMILY DOMAIN-CONTAINING PROTEIN 4A"/>
    <property type="match status" value="1"/>
</dbReference>
<dbReference type="RefSeq" id="XP_014670600.1">
    <property type="nucleotide sequence ID" value="XM_014815114.1"/>
</dbReference>
<name>A0ABM1EEH9_PRICU</name>
<organism evidence="6 7">
    <name type="scientific">Priapulus caudatus</name>
    <name type="common">Priapulid worm</name>
    <dbReference type="NCBI Taxonomy" id="37621"/>
    <lineage>
        <taxon>Eukaryota</taxon>
        <taxon>Metazoa</taxon>
        <taxon>Ecdysozoa</taxon>
        <taxon>Scalidophora</taxon>
        <taxon>Priapulida</taxon>
        <taxon>Priapulimorpha</taxon>
        <taxon>Priapulimorphida</taxon>
        <taxon>Priapulidae</taxon>
        <taxon>Priapulus</taxon>
    </lineage>
</organism>
<dbReference type="InterPro" id="IPR036259">
    <property type="entry name" value="MFS_trans_sf"/>
</dbReference>
<proteinExistence type="predicted"/>
<dbReference type="PANTHER" id="PTHR23121">
    <property type="entry name" value="SODIUM-DEPENDENT GLUCOSE TRANSPORTER 1"/>
    <property type="match status" value="1"/>
</dbReference>
<evidence type="ECO:0000256" key="1">
    <source>
        <dbReference type="ARBA" id="ARBA00022692"/>
    </source>
</evidence>
<accession>A0ABM1EEH9</accession>
<dbReference type="Proteomes" id="UP000695022">
    <property type="component" value="Unplaced"/>
</dbReference>
<evidence type="ECO:0000256" key="2">
    <source>
        <dbReference type="ARBA" id="ARBA00022989"/>
    </source>
</evidence>
<dbReference type="SUPFAM" id="SSF103473">
    <property type="entry name" value="MFS general substrate transporter"/>
    <property type="match status" value="1"/>
</dbReference>
<keyword evidence="3 5" id="KW-0472">Membrane</keyword>
<keyword evidence="6" id="KW-1185">Reference proteome</keyword>
<feature type="transmembrane region" description="Helical" evidence="5">
    <location>
        <begin position="195"/>
        <end position="218"/>
    </location>
</feature>